<comment type="function">
    <text evidence="1 12">Catalyzes the hydrolysis of methenyl-H(4)MPT(+) to 5-formyl-H(4)MPT.</text>
</comment>
<accession>A0A6M0K1J2</accession>
<dbReference type="GO" id="GO:0006730">
    <property type="term" value="P:one-carbon metabolic process"/>
    <property type="evidence" value="ECO:0007669"/>
    <property type="project" value="UniProtKB-UniRule"/>
</dbReference>
<evidence type="ECO:0000256" key="3">
    <source>
        <dbReference type="ARBA" id="ARBA00005087"/>
    </source>
</evidence>
<dbReference type="InterPro" id="IPR003209">
    <property type="entry name" value="METHMP_CycHdrlase"/>
</dbReference>
<comment type="subcellular location">
    <subcellularLocation>
        <location evidence="2 12">Cytoplasm</location>
    </subcellularLocation>
</comment>
<comment type="catalytic activity">
    <reaction evidence="11 12">
        <text>5,10-methenyl-5,6,7,8-tetrahydromethanopterin + H2O = N(5)-formyl-5,6,7,8-tetrahydromethanopterin + H(+)</text>
        <dbReference type="Rhea" id="RHEA:19053"/>
        <dbReference type="ChEBI" id="CHEBI:15377"/>
        <dbReference type="ChEBI" id="CHEBI:15378"/>
        <dbReference type="ChEBI" id="CHEBI:58018"/>
        <dbReference type="ChEBI" id="CHEBI:58337"/>
        <dbReference type="EC" id="3.5.4.27"/>
    </reaction>
</comment>
<organism evidence="13 14">
    <name type="scientific">Thiorhodococcus minor</name>
    <dbReference type="NCBI Taxonomy" id="57489"/>
    <lineage>
        <taxon>Bacteria</taxon>
        <taxon>Pseudomonadati</taxon>
        <taxon>Pseudomonadota</taxon>
        <taxon>Gammaproteobacteria</taxon>
        <taxon>Chromatiales</taxon>
        <taxon>Chromatiaceae</taxon>
        <taxon>Thiorhodococcus</taxon>
    </lineage>
</organism>
<evidence type="ECO:0000313" key="13">
    <source>
        <dbReference type="EMBL" id="NEV63632.1"/>
    </source>
</evidence>
<dbReference type="Proteomes" id="UP000483379">
    <property type="component" value="Unassembled WGS sequence"/>
</dbReference>
<dbReference type="Gene3D" id="3.10.340.11">
    <property type="entry name" value="Methenyltetrahydromethanopterin Cyclohydrolase, Chain A, domain 1"/>
    <property type="match status" value="1"/>
</dbReference>
<evidence type="ECO:0000313" key="14">
    <source>
        <dbReference type="Proteomes" id="UP000483379"/>
    </source>
</evidence>
<evidence type="ECO:0000256" key="6">
    <source>
        <dbReference type="ARBA" id="ARBA00020597"/>
    </source>
</evidence>
<evidence type="ECO:0000256" key="4">
    <source>
        <dbReference type="ARBA" id="ARBA00006902"/>
    </source>
</evidence>
<keyword evidence="14" id="KW-1185">Reference proteome</keyword>
<evidence type="ECO:0000256" key="2">
    <source>
        <dbReference type="ARBA" id="ARBA00004496"/>
    </source>
</evidence>
<evidence type="ECO:0000256" key="10">
    <source>
        <dbReference type="ARBA" id="ARBA00030468"/>
    </source>
</evidence>
<sequence length="325" mass="33716">MTDRGLSINALTAPLVDALVADADQLRLGVHALDNGACIVDAGIAAPGGLEAGRRIAEICLGGLGRVALRGGGPVAGWPLSVEVTTSDPVMACLGSQYAGWSLSHGEGKGAFHALGSGPGRALACKEPLFAELGYRDQSDRGCLVLEVDKEPPAPLIEKIARDCGIAPSGLTLILTPTSSLAGTVQIVARVLEVALHKAHELGFHLGDIRDGLGAAPLPPPAPDFVKAMGRTNDAILFGGQVQLFAAGEDAAVERLARELPSSASRDYGRPFAEVFKAYGYDFFQVDPMLFSPARIQVTALDSGRTFTAGRIAPELLEASFGVAL</sequence>
<evidence type="ECO:0000256" key="8">
    <source>
        <dbReference type="ARBA" id="ARBA00022563"/>
    </source>
</evidence>
<keyword evidence="9 12" id="KW-0378">Hydrolase</keyword>
<dbReference type="CDD" id="cd00545">
    <property type="entry name" value="MCH"/>
    <property type="match status" value="1"/>
</dbReference>
<evidence type="ECO:0000256" key="12">
    <source>
        <dbReference type="HAMAP-Rule" id="MF_00486"/>
    </source>
</evidence>
<protein>
    <recommendedName>
        <fullName evidence="6 12">Methenyltetrahydromethanopterin cyclohydrolase</fullName>
        <ecNumber evidence="5 12">3.5.4.27</ecNumber>
    </recommendedName>
    <alternativeName>
        <fullName evidence="10 12">Methenyl-H4MPT cyclohydrolase</fullName>
    </alternativeName>
</protein>
<gene>
    <name evidence="12" type="primary">mch</name>
    <name evidence="13" type="ORF">G3446_17340</name>
</gene>
<evidence type="ECO:0000256" key="7">
    <source>
        <dbReference type="ARBA" id="ARBA00022490"/>
    </source>
</evidence>
<keyword evidence="8 12" id="KW-0554">One-carbon metabolism</keyword>
<dbReference type="Gene3D" id="3.30.1030.10">
    <property type="entry name" value="Methenyltetrahydromethanopterin Cyclohydrolase, Chain A, domain 2"/>
    <property type="match status" value="1"/>
</dbReference>
<name>A0A6M0K1J2_9GAMM</name>
<comment type="similarity">
    <text evidence="4 12">Belongs to the MCH family.</text>
</comment>
<evidence type="ECO:0000256" key="11">
    <source>
        <dbReference type="ARBA" id="ARBA00048684"/>
    </source>
</evidence>
<keyword evidence="7 12" id="KW-0963">Cytoplasm</keyword>
<comment type="pathway">
    <text evidence="3 12">One-carbon metabolism; formaldehyde degradation; formate from formaldehyde (H(4)MPT route): step 3/5.</text>
</comment>
<dbReference type="GO" id="GO:0018759">
    <property type="term" value="F:methenyltetrahydromethanopterin cyclohydrolase activity"/>
    <property type="evidence" value="ECO:0007669"/>
    <property type="project" value="UniProtKB-UniRule"/>
</dbReference>
<dbReference type="Pfam" id="PF02289">
    <property type="entry name" value="MCH"/>
    <property type="match status" value="1"/>
</dbReference>
<dbReference type="EMBL" id="JAAIJQ010000057">
    <property type="protein sequence ID" value="NEV63632.1"/>
    <property type="molecule type" value="Genomic_DNA"/>
</dbReference>
<dbReference type="UniPathway" id="UPA00562">
    <property type="reaction ID" value="UER00703"/>
</dbReference>
<dbReference type="GO" id="GO:0005737">
    <property type="term" value="C:cytoplasm"/>
    <property type="evidence" value="ECO:0007669"/>
    <property type="project" value="UniProtKB-SubCell"/>
</dbReference>
<dbReference type="HAMAP" id="MF_00486">
    <property type="entry name" value="McH"/>
    <property type="match status" value="1"/>
</dbReference>
<dbReference type="EC" id="3.5.4.27" evidence="5 12"/>
<dbReference type="AlphaFoldDB" id="A0A6M0K1J2"/>
<dbReference type="SUPFAM" id="SSF56199">
    <property type="entry name" value="Methenyltetrahydromethanopterin cyclohydrolase"/>
    <property type="match status" value="1"/>
</dbReference>
<comment type="caution">
    <text evidence="13">The sequence shown here is derived from an EMBL/GenBank/DDBJ whole genome shotgun (WGS) entry which is preliminary data.</text>
</comment>
<dbReference type="GO" id="GO:0046294">
    <property type="term" value="P:formaldehyde catabolic process"/>
    <property type="evidence" value="ECO:0007669"/>
    <property type="project" value="UniProtKB-UniRule"/>
</dbReference>
<reference evidence="13 14" key="1">
    <citation type="submission" date="2020-02" db="EMBL/GenBank/DDBJ databases">
        <title>Genome sequences of Thiorhodococcus mannitoliphagus and Thiorhodococcus minor, purple sulfur photosynthetic bacteria in the gammaproteobacterial family, Chromatiaceae.</title>
        <authorList>
            <person name="Aviles F.A."/>
            <person name="Meyer T.E."/>
            <person name="Kyndt J.A."/>
        </authorList>
    </citation>
    <scope>NUCLEOTIDE SEQUENCE [LARGE SCALE GENOMIC DNA]</scope>
    <source>
        <strain evidence="13 14">DSM 11518</strain>
    </source>
</reference>
<dbReference type="NCBIfam" id="TIGR03120">
    <property type="entry name" value="one_C_mch"/>
    <property type="match status" value="1"/>
</dbReference>
<evidence type="ECO:0000256" key="9">
    <source>
        <dbReference type="ARBA" id="ARBA00022801"/>
    </source>
</evidence>
<dbReference type="RefSeq" id="WP_164454096.1">
    <property type="nucleotide sequence ID" value="NZ_JAAIJQ010000057.1"/>
</dbReference>
<proteinExistence type="inferred from homology"/>
<evidence type="ECO:0000256" key="1">
    <source>
        <dbReference type="ARBA" id="ARBA00004058"/>
    </source>
</evidence>
<evidence type="ECO:0000256" key="5">
    <source>
        <dbReference type="ARBA" id="ARBA00012765"/>
    </source>
</evidence>